<dbReference type="PANTHER" id="PTHR18849:SF0">
    <property type="entry name" value="CILIA- AND FLAGELLA-ASSOCIATED PROTEIN 410-RELATED"/>
    <property type="match status" value="1"/>
</dbReference>
<comment type="caution">
    <text evidence="5">The sequence shown here is derived from an EMBL/GenBank/DDBJ whole genome shotgun (WGS) entry which is preliminary data.</text>
</comment>
<reference evidence="5" key="1">
    <citation type="journal article" date="2020" name="Fungal Divers.">
        <title>Resolving the Mortierellaceae phylogeny through synthesis of multi-gene phylogenetics and phylogenomics.</title>
        <authorList>
            <person name="Vandepol N."/>
            <person name="Liber J."/>
            <person name="Desiro A."/>
            <person name="Na H."/>
            <person name="Kennedy M."/>
            <person name="Barry K."/>
            <person name="Grigoriev I.V."/>
            <person name="Miller A.N."/>
            <person name="O'Donnell K."/>
            <person name="Stajich J.E."/>
            <person name="Bonito G."/>
        </authorList>
    </citation>
    <scope>NUCLEOTIDE SEQUENCE</scope>
    <source>
        <strain evidence="5">CK1249</strain>
    </source>
</reference>
<accession>A0A9P6JBF0</accession>
<gene>
    <name evidence="5" type="ORF">BGZ70_001888</name>
</gene>
<dbReference type="PROSITE" id="PS50245">
    <property type="entry name" value="CAP_GLY_2"/>
    <property type="match status" value="1"/>
</dbReference>
<evidence type="ECO:0000256" key="2">
    <source>
        <dbReference type="ARBA" id="ARBA00022737"/>
    </source>
</evidence>
<dbReference type="Gene3D" id="2.30.30.190">
    <property type="entry name" value="CAP Gly-rich-like domain"/>
    <property type="match status" value="1"/>
</dbReference>
<dbReference type="EMBL" id="JAAAHY010000144">
    <property type="protein sequence ID" value="KAF9966579.1"/>
    <property type="molecule type" value="Genomic_DNA"/>
</dbReference>
<keyword evidence="6" id="KW-1185">Reference proteome</keyword>
<name>A0A9P6JBF0_MORAP</name>
<dbReference type="SUPFAM" id="SSF52047">
    <property type="entry name" value="RNI-like"/>
    <property type="match status" value="1"/>
</dbReference>
<dbReference type="SUPFAM" id="SSF54236">
    <property type="entry name" value="Ubiquitin-like"/>
    <property type="match status" value="1"/>
</dbReference>
<protein>
    <recommendedName>
        <fullName evidence="4">CAP-Gly domain-containing protein</fullName>
    </recommendedName>
</protein>
<dbReference type="AlphaFoldDB" id="A0A9P6JBF0"/>
<proteinExistence type="predicted"/>
<dbReference type="Gene3D" id="3.80.10.10">
    <property type="entry name" value="Ribonuclease Inhibitor"/>
    <property type="match status" value="2"/>
</dbReference>
<evidence type="ECO:0000313" key="5">
    <source>
        <dbReference type="EMBL" id="KAF9966579.1"/>
    </source>
</evidence>
<dbReference type="Pfam" id="PF13855">
    <property type="entry name" value="LRR_8"/>
    <property type="match status" value="1"/>
</dbReference>
<keyword evidence="3" id="KW-0143">Chaperone</keyword>
<feature type="domain" description="CAP-Gly" evidence="4">
    <location>
        <begin position="30"/>
        <end position="74"/>
    </location>
</feature>
<dbReference type="InterPro" id="IPR032675">
    <property type="entry name" value="LRR_dom_sf"/>
</dbReference>
<dbReference type="SUPFAM" id="SSF74924">
    <property type="entry name" value="Cap-Gly domain"/>
    <property type="match status" value="1"/>
</dbReference>
<dbReference type="SMART" id="SM01052">
    <property type="entry name" value="CAP_GLY"/>
    <property type="match status" value="1"/>
</dbReference>
<dbReference type="OrthoDB" id="5273213at2759"/>
<dbReference type="InterPro" id="IPR000938">
    <property type="entry name" value="CAP-Gly_domain"/>
</dbReference>
<keyword evidence="2" id="KW-0677">Repeat</keyword>
<dbReference type="GO" id="GO:0007010">
    <property type="term" value="P:cytoskeleton organization"/>
    <property type="evidence" value="ECO:0007669"/>
    <property type="project" value="TreeGrafter"/>
</dbReference>
<organism evidence="5 6">
    <name type="scientific">Mortierella alpina</name>
    <name type="common">Oleaginous fungus</name>
    <name type="synonym">Mortierella renispora</name>
    <dbReference type="NCBI Taxonomy" id="64518"/>
    <lineage>
        <taxon>Eukaryota</taxon>
        <taxon>Fungi</taxon>
        <taxon>Fungi incertae sedis</taxon>
        <taxon>Mucoromycota</taxon>
        <taxon>Mortierellomycotina</taxon>
        <taxon>Mortierellomycetes</taxon>
        <taxon>Mortierellales</taxon>
        <taxon>Mortierellaceae</taxon>
        <taxon>Mortierella</taxon>
    </lineage>
</organism>
<dbReference type="InterPro" id="IPR001611">
    <property type="entry name" value="Leu-rich_rpt"/>
</dbReference>
<dbReference type="PROSITE" id="PS51450">
    <property type="entry name" value="LRR"/>
    <property type="match status" value="2"/>
</dbReference>
<evidence type="ECO:0000256" key="1">
    <source>
        <dbReference type="ARBA" id="ARBA00022614"/>
    </source>
</evidence>
<dbReference type="Gene3D" id="3.10.20.90">
    <property type="entry name" value="Phosphatidylinositol 3-kinase Catalytic Subunit, Chain A, domain 1"/>
    <property type="match status" value="1"/>
</dbReference>
<dbReference type="InterPro" id="IPR036859">
    <property type="entry name" value="CAP-Gly_dom_sf"/>
</dbReference>
<evidence type="ECO:0000313" key="6">
    <source>
        <dbReference type="Proteomes" id="UP000738359"/>
    </source>
</evidence>
<dbReference type="PANTHER" id="PTHR18849">
    <property type="entry name" value="LEUCINE RICH REPEAT PROTEIN"/>
    <property type="match status" value="1"/>
</dbReference>
<dbReference type="InterPro" id="IPR029071">
    <property type="entry name" value="Ubiquitin-like_domsf"/>
</dbReference>
<evidence type="ECO:0000256" key="3">
    <source>
        <dbReference type="ARBA" id="ARBA00023186"/>
    </source>
</evidence>
<sequence length="546" mass="61946">MTEPNPTVPQLRVGQRIESEYHRGTVRYIGPVPPTKGEWIGVEWDDKERGKHSGEHDGKQYFQCRFPGTGSFTRISNKIHTGQTLLHILRERYVDPNKGADDDLYLGESNIKVDVYDYERVKDIQSKLHLMQIVGLANTNVERAADFDETQKECPNIQDLDLSSTLISTWQDVADICAPLAKLTILRLNRNRFMPLTSQPSLEYSFKNLRCLALNRVYFPWDEMNLLEPSMPNLQILQIGFNMYSELGKTVDTTPLASQKVPGFANLEELHLEGNVFDDWNQILRLSRLPKLKTLDLSENKINTIHAPQDAEDFRSLTTIRLSDNNIDNWASIDRLSLYSSLSSLWIGNNPITTKVSPGASGENSTGLDSGISIIARMGNLRQLHGSKVNDKSRINAELYYLKHVALSSDAKDPAIIQTLHPRFEHLCEVHGRPDTSDESRKATSDMLKDRLISITFVSKDRVDGPAKVKVQKNVLGTMTVKNLKNLAQKLVRIPAIRQEMVFLTNDPDYEDVKVKVPLADDMRQISYYDVKDGEEIIILDKTKTK</sequence>
<evidence type="ECO:0000259" key="4">
    <source>
        <dbReference type="PROSITE" id="PS50245"/>
    </source>
</evidence>
<dbReference type="Proteomes" id="UP000738359">
    <property type="component" value="Unassembled WGS sequence"/>
</dbReference>
<keyword evidence="1" id="KW-0433">Leucine-rich repeat</keyword>
<dbReference type="Pfam" id="PF01302">
    <property type="entry name" value="CAP_GLY"/>
    <property type="match status" value="1"/>
</dbReference>